<dbReference type="PROSITE" id="PS50194">
    <property type="entry name" value="FILAMIN_REPEAT"/>
    <property type="match status" value="17"/>
</dbReference>
<feature type="repeat" description="Filamin" evidence="7">
    <location>
        <begin position="1351"/>
        <end position="1442"/>
    </location>
</feature>
<feature type="repeat" description="Filamin" evidence="7">
    <location>
        <begin position="17"/>
        <end position="80"/>
    </location>
</feature>
<evidence type="ECO:0000256" key="9">
    <source>
        <dbReference type="SAM" id="Phobius"/>
    </source>
</evidence>
<evidence type="ECO:0000256" key="4">
    <source>
        <dbReference type="ARBA" id="ARBA00022737"/>
    </source>
</evidence>
<dbReference type="Pfam" id="PF00335">
    <property type="entry name" value="Tetraspanin"/>
    <property type="match status" value="1"/>
</dbReference>
<feature type="repeat" description="Filamin" evidence="7">
    <location>
        <begin position="1632"/>
        <end position="1711"/>
    </location>
</feature>
<feature type="compositionally biased region" description="Low complexity" evidence="8">
    <location>
        <begin position="689"/>
        <end position="702"/>
    </location>
</feature>
<dbReference type="eggNOG" id="KOG0518">
    <property type="taxonomic scope" value="Eukaryota"/>
</dbReference>
<evidence type="ECO:0000256" key="6">
    <source>
        <dbReference type="ARBA" id="ARBA00023136"/>
    </source>
</evidence>
<dbReference type="InterPro" id="IPR001298">
    <property type="entry name" value="Filamin/ABP280_rpt"/>
</dbReference>
<feature type="transmembrane region" description="Helical" evidence="9">
    <location>
        <begin position="2777"/>
        <end position="2803"/>
    </location>
</feature>
<feature type="region of interest" description="Disordered" evidence="8">
    <location>
        <begin position="296"/>
        <end position="327"/>
    </location>
</feature>
<dbReference type="SUPFAM" id="SSF48652">
    <property type="entry name" value="Tetraspanin"/>
    <property type="match status" value="1"/>
</dbReference>
<sequence length="2809" mass="309938">MSEERRYLSQLYVLPAVDAVNAGKGQLEISINQGKVPNNVQMQGAGRCLVTFIPQYPGKYVIDVTFNDEQVQGCPICVDILPKQVGQSVSTSVISQQTATITSSSSSVQKPTSYGLAMEDGVESSSSSALLKHAREKSLDRSLFPEHFKSPDLLQKVEPKTTTLTDENRHRLRKIDDYDPIALEKERETDRTSSNLIEKKDDRLGYMVAQYGNGTVASAGVAPGQTVSSRTFTDDGRGIVTSTYTAETRYSNISPARTYEYAKGTMTNLPYDERTATPTVYTEVRAFEIPKSKELASTVQSDSSDLHSHSYPSFLDPSRSSPSGIISYDTKDRVKSFDQLESRSSFITDSRRYDTKSSSEYHDLDSSSYSVRRYGTGNVGAADQKQVQLKYFGEESMKLNGTRTSRNDIDMVKTTYEPYRSSTNLIPSGGYLKNKLGSDKLCSNGYLKENESSETAKGPSFEAPVIASYGRAKSADIADRQQKASQKIAVLPTTVLERSEEMERLPKSWESVEKVDADTSCYRKKSPVKSGKVEVRGSHQYSGIGEQGYRSVNIARDDERCCDSSRSMEEPFQTLRRDRDMEPTFLSTAPQRTADYMRAREEGKFGAFQEMDSVLSSQRPLKFEYGEREGHITDIVEEATLTPRTRRKLQEQKIRHEEELDEKRDEAHKAIKDDLQSMQALNRDEFELPQSKPSSPSPVSTPRATPRLNLKFGKGKERKTVEEGGFNFGKSKITSKHEIVRRGKDVEVKVDSLKLGKDDQLKVVVVLAAKGAIEREEIEPKVKKSRHSYEISFRPAEVGTHKVMVYVNDTLHPMCPFPIRVYDASEIIVGEIAPQSTINDTVEFTVDAGRAGFGNLEMAIKDSDGIIIPSHVAQLETGTAKFLVTFNPTTIGMHTVNITFNKEVLKNSPFEVNIVDERPNEEVENVLLDGKKKDSRKEKEEKKREEKERMKKEKEEKLMAETLKKNKGKETKKKKHQMEKRTSVSKIPSLSRVGRPAQILITLAGEEPLDITVIDPEKREVENSMSDHEPGVKKVEFIPVQVGDHEIEVKYAGADVQGSPFTCRAYDPAKISVGDIPNSVVDRPVHFIVDASQAGVGNLEVAVNEGRIPSMAQSLGQHRYDISFVPRELADHTISVRFNNEPVPGSPFVCHLVKAQSVTVSGPGLERVPVGQVAQIYVVVEGMKDVLPQIRITDSQGNNIPVSISKGDAEDKKYIISYTPKNVGNHQVDVSCDGKPVAGSPFTSKAFDAKCAKLSCIEEAVVGRPCTFMIDAARAGAGNMEIIVSVENRNVPNFVQAEGQAKFKVSFTPQEAKDHLISVRFNGDPVPGSPMVCPVRERSSQLIAGMSSSVNTLGSEQEIRLVGDLTIGQVGQTKGFSIDTGGREIDCNVAITDSHGRELDVEVEKVCNGYHVQFRPLTSGEHEIEIVVNGQQLGIGPFVMEVSEPPKIARIPSTILAGKEIIFELNTGDVVQGNVKVEVKNARNGLVPAKTEVGSDRIVRAFCTFHETGRYSVDVFVNEMPYGERQYVRVIQSGRGAVLVDDIEQALVGWSSKLILRTEPDAGKHLSVVIIDPERNPVPVSLKKLPDEIFEVEFTPRTEGVHSISVLVGDEHIRGSPFKITVLDLSAVRVIGLKNDRVGIEQRFNVDWSNSGGVNATVRVTCGGKEVPCTMKRIKRGLHVCSFIPRQVGLHLIDVMIDEMLLPECPYECIVSDAGSVRARGDALTRAQRGKTARFEVSLNDTEHGELDVVVSDLRGRPLPVRCYKQHDDSYWVEFTPENIGLHQIEITFADAPIAGSPFKCIVIDPRKVFIKGINDPFIIKQPALITVNRQLAGGGDLTVELTDPSNEPVRVDMQTTADGDDVFEFTPTKIGQYKLFAKLAGFLVNGTPHTLIVEEHGKPILRGSATEHPVEVDRPTSIIFDAKNVKGNLKIDVRGPTKAKIRHTVNKNPDGTTEISFTPTEVGRYLVNIEHNNRTVSGSPFEIEVVDPRKVVVNDHLADENGVYQFAIQQRNIIDVDATAAGSGKLRAEVRDCDGKSMSGCDVESLGYGKYRVIYYPHQPGKYGIYLYWSDIAVQKAQPLHVIAEGEQPSTSRAVPLANTVATTSHSTLRSRPDDRSHYEGSGTDYLRVVLRGEGVTRATNNEQAEFIIDGSDVSKDGQVSCSLFGQKADIPVRLTHLGNNVYKAIYTPLIPGIYELQITWDGHHVRGSPFRVQVDLHSSAAEAIIIDANTLKMGIVNEDVKTIIDTRKAGPGQLSAQCMGPTKLAYCELYDLRDGTYTLSVRPSEIGKHTLVVKYSDEQVPGSPFIFNVSYPPDASKVRVYGPGIEHGILSTFKSNFIVETKGAGAGQLTVRVRGPKGAFNVEMQREKKQERTIHCKYEPKEPGDYQVEVKWHGEHVPGSPFLVMIVDTEQELQRFLCGDAPSPQPATPFIPPGWIGTPPPPPLFLGGPPPRGPFLQPHATALPLPSPTIQGAPLTGAHGSLLPYGAMPQPPHVMRTAIRPSRVKLLITPWAHLRPPLVIARPFRRSAWSQGTPAALSLMATQEYQGREASERLLCGLVCVGIGTWLVLDRYAVDSLAIASEKVQVTDDGLRELASKPAAVRQIGFLLIIGGIIVIVVSFMGCCGAAKEWRVLLCCYATCLMIILATQIAAAIYAVMHSHMFAQDFRQILKASLKLYNGTDTTSRMSDDTVLMKAAWDKIMIEKSCCGVDSKIGDFNESGWYQLTGRRHHFPPACCPPNKDGTLMAFCPVIARYGDGCYDRIKDSVQALSTHFKIVAWTVISIALIQIFGITVAFCLCNAIGEDEYY</sequence>
<comment type="subcellular location">
    <subcellularLocation>
        <location evidence="1">Membrane</location>
        <topology evidence="1">Multi-pass membrane protein</topology>
    </subcellularLocation>
</comment>
<dbReference type="Proteomes" id="UP000095285">
    <property type="component" value="Unassembled WGS sequence"/>
</dbReference>
<feature type="repeat" description="Filamin" evidence="7">
    <location>
        <begin position="1257"/>
        <end position="1335"/>
    </location>
</feature>
<dbReference type="PRINTS" id="PR00259">
    <property type="entry name" value="TMFOUR"/>
</dbReference>
<dbReference type="PANTHER" id="PTHR38537:SF16">
    <property type="entry name" value="CALPONIN-HOMOLOGY (CH) DOMAIN-CONTAINING PROTEIN"/>
    <property type="match status" value="1"/>
</dbReference>
<evidence type="ECO:0000256" key="5">
    <source>
        <dbReference type="ARBA" id="ARBA00022989"/>
    </source>
</evidence>
<evidence type="ECO:0000313" key="10">
    <source>
        <dbReference type="Proteomes" id="UP000095285"/>
    </source>
</evidence>
<dbReference type="STRING" id="7209.A0A1I7VPF3"/>
<dbReference type="InterPro" id="IPR013783">
    <property type="entry name" value="Ig-like_fold"/>
</dbReference>
<dbReference type="GO" id="GO:0016020">
    <property type="term" value="C:membrane"/>
    <property type="evidence" value="ECO:0007669"/>
    <property type="project" value="UniProtKB-SubCell"/>
</dbReference>
<dbReference type="SUPFAM" id="SSF81296">
    <property type="entry name" value="E set domains"/>
    <property type="match status" value="17"/>
</dbReference>
<comment type="similarity">
    <text evidence="2">Belongs to the filamin family.</text>
</comment>
<feature type="repeat" description="Filamin" evidence="7">
    <location>
        <begin position="2312"/>
        <end position="2408"/>
    </location>
</feature>
<name>A0A1I7VPF3_LOALO</name>
<dbReference type="Gene3D" id="1.10.1450.10">
    <property type="entry name" value="Tetraspanin"/>
    <property type="match status" value="1"/>
</dbReference>
<protein>
    <submittedName>
        <fullName evidence="11">Tetraspanin</fullName>
    </submittedName>
</protein>
<feature type="repeat" description="Filamin" evidence="7">
    <location>
        <begin position="1709"/>
        <end position="1803"/>
    </location>
</feature>
<reference evidence="11" key="2">
    <citation type="submission" date="2016-11" db="UniProtKB">
        <authorList>
            <consortium name="WormBaseParasite"/>
        </authorList>
    </citation>
    <scope>IDENTIFICATION</scope>
</reference>
<dbReference type="Pfam" id="PF00630">
    <property type="entry name" value="Filamin"/>
    <property type="match status" value="16"/>
</dbReference>
<evidence type="ECO:0000256" key="2">
    <source>
        <dbReference type="ARBA" id="ARBA00009238"/>
    </source>
</evidence>
<keyword evidence="3 9" id="KW-0812">Transmembrane</keyword>
<feature type="repeat" description="Filamin" evidence="7">
    <location>
        <begin position="819"/>
        <end position="914"/>
    </location>
</feature>
<dbReference type="InterPro" id="IPR014756">
    <property type="entry name" value="Ig_E-set"/>
</dbReference>
<organism evidence="10 11">
    <name type="scientific">Loa loa</name>
    <name type="common">Eye worm</name>
    <name type="synonym">Filaria loa</name>
    <dbReference type="NCBI Taxonomy" id="7209"/>
    <lineage>
        <taxon>Eukaryota</taxon>
        <taxon>Metazoa</taxon>
        <taxon>Ecdysozoa</taxon>
        <taxon>Nematoda</taxon>
        <taxon>Chromadorea</taxon>
        <taxon>Rhabditida</taxon>
        <taxon>Spirurina</taxon>
        <taxon>Spiruromorpha</taxon>
        <taxon>Filarioidea</taxon>
        <taxon>Onchocercidae</taxon>
        <taxon>Loa</taxon>
    </lineage>
</organism>
<dbReference type="InterPro" id="IPR044801">
    <property type="entry name" value="Filamin"/>
</dbReference>
<dbReference type="WBParaSite" id="EN70_4803">
    <property type="protein sequence ID" value="EN70_4803"/>
    <property type="gene ID" value="EN70_4803"/>
</dbReference>
<evidence type="ECO:0000256" key="7">
    <source>
        <dbReference type="PROSITE-ProRule" id="PRU00087"/>
    </source>
</evidence>
<feature type="compositionally biased region" description="Basic residues" evidence="8">
    <location>
        <begin position="965"/>
        <end position="978"/>
    </location>
</feature>
<feature type="repeat" description="Filamin" evidence="7">
    <location>
        <begin position="1801"/>
        <end position="1894"/>
    </location>
</feature>
<feature type="repeat" description="Filamin" evidence="7">
    <location>
        <begin position="713"/>
        <end position="821"/>
    </location>
</feature>
<reference evidence="10" key="1">
    <citation type="submission" date="2012-04" db="EMBL/GenBank/DDBJ databases">
        <title>The Genome Sequence of Loa loa.</title>
        <authorList>
            <consortium name="The Broad Institute Genome Sequencing Platform"/>
            <consortium name="Broad Institute Genome Sequencing Center for Infectious Disease"/>
            <person name="Nutman T.B."/>
            <person name="Fink D.L."/>
            <person name="Russ C."/>
            <person name="Young S."/>
            <person name="Zeng Q."/>
            <person name="Gargeya S."/>
            <person name="Alvarado L."/>
            <person name="Berlin A."/>
            <person name="Chapman S.B."/>
            <person name="Chen Z."/>
            <person name="Freedman E."/>
            <person name="Gellesch M."/>
            <person name="Goldberg J."/>
            <person name="Griggs A."/>
            <person name="Gujja S."/>
            <person name="Heilman E.R."/>
            <person name="Heiman D."/>
            <person name="Howarth C."/>
            <person name="Mehta T."/>
            <person name="Neiman D."/>
            <person name="Pearson M."/>
            <person name="Roberts A."/>
            <person name="Saif S."/>
            <person name="Shea T."/>
            <person name="Shenoy N."/>
            <person name="Sisk P."/>
            <person name="Stolte C."/>
            <person name="Sykes S."/>
            <person name="White J."/>
            <person name="Yandava C."/>
            <person name="Haas B."/>
            <person name="Henn M.R."/>
            <person name="Nusbaum C."/>
            <person name="Birren B."/>
        </authorList>
    </citation>
    <scope>NUCLEOTIDE SEQUENCE [LARGE SCALE GENOMIC DNA]</scope>
</reference>
<feature type="transmembrane region" description="Helical" evidence="9">
    <location>
        <begin position="2606"/>
        <end position="2629"/>
    </location>
</feature>
<accession>A0A1I7VPF3</accession>
<feature type="region of interest" description="Disordered" evidence="8">
    <location>
        <begin position="926"/>
        <end position="986"/>
    </location>
</feature>
<feature type="repeat" description="Filamin" evidence="7">
    <location>
        <begin position="991"/>
        <end position="1065"/>
    </location>
</feature>
<feature type="repeat" description="Filamin" evidence="7">
    <location>
        <begin position="2218"/>
        <end position="2311"/>
    </location>
</feature>
<feature type="repeat" description="Filamin" evidence="7">
    <location>
        <begin position="1076"/>
        <end position="1152"/>
    </location>
</feature>
<dbReference type="GO" id="GO:0030036">
    <property type="term" value="P:actin cytoskeleton organization"/>
    <property type="evidence" value="ECO:0007669"/>
    <property type="project" value="InterPro"/>
</dbReference>
<keyword evidence="10" id="KW-1185">Reference proteome</keyword>
<dbReference type="Gene3D" id="2.60.40.10">
    <property type="entry name" value="Immunoglobulins"/>
    <property type="match status" value="17"/>
</dbReference>
<keyword evidence="4" id="KW-0677">Repeat</keyword>
<feature type="region of interest" description="Disordered" evidence="8">
    <location>
        <begin position="686"/>
        <end position="708"/>
    </location>
</feature>
<feature type="repeat" description="Filamin" evidence="7">
    <location>
        <begin position="1892"/>
        <end position="1986"/>
    </location>
</feature>
<feature type="compositionally biased region" description="Basic and acidic residues" evidence="8">
    <location>
        <begin position="929"/>
        <end position="964"/>
    </location>
</feature>
<feature type="transmembrane region" description="Helical" evidence="9">
    <location>
        <begin position="2636"/>
        <end position="2659"/>
    </location>
</feature>
<proteinExistence type="inferred from homology"/>
<evidence type="ECO:0000313" key="11">
    <source>
        <dbReference type="WBParaSite" id="EN70_4803"/>
    </source>
</evidence>
<feature type="repeat" description="Filamin" evidence="7">
    <location>
        <begin position="1150"/>
        <end position="1246"/>
    </location>
</feature>
<evidence type="ECO:0000256" key="1">
    <source>
        <dbReference type="ARBA" id="ARBA00004141"/>
    </source>
</evidence>
<dbReference type="GO" id="GO:0051015">
    <property type="term" value="F:actin filament binding"/>
    <property type="evidence" value="ECO:0007669"/>
    <property type="project" value="InterPro"/>
</dbReference>
<dbReference type="CDD" id="cd03156">
    <property type="entry name" value="uroplakin_I_like_LEL"/>
    <property type="match status" value="1"/>
</dbReference>
<feature type="repeat" description="Filamin" evidence="7">
    <location>
        <begin position="2122"/>
        <end position="2216"/>
    </location>
</feature>
<dbReference type="InterPro" id="IPR017868">
    <property type="entry name" value="Filamin/ABP280_repeat-like"/>
</dbReference>
<dbReference type="InterPro" id="IPR008952">
    <property type="entry name" value="Tetraspanin_EC2_sf"/>
</dbReference>
<keyword evidence="6 9" id="KW-0472">Membrane</keyword>
<dbReference type="SMART" id="SM00557">
    <property type="entry name" value="IG_FLMN"/>
    <property type="match status" value="17"/>
</dbReference>
<feature type="repeat" description="Filamin" evidence="7">
    <location>
        <begin position="1528"/>
        <end position="1622"/>
    </location>
</feature>
<evidence type="ECO:0000256" key="8">
    <source>
        <dbReference type="SAM" id="MobiDB-lite"/>
    </source>
</evidence>
<feature type="compositionally biased region" description="Basic and acidic residues" evidence="8">
    <location>
        <begin position="648"/>
        <end position="666"/>
    </location>
</feature>
<dbReference type="FunFam" id="2.60.40.10:FF:001145">
    <property type="entry name" value="Jitterbug, isoform I"/>
    <property type="match status" value="1"/>
</dbReference>
<keyword evidence="5 9" id="KW-1133">Transmembrane helix</keyword>
<dbReference type="PANTHER" id="PTHR38537">
    <property type="entry name" value="JITTERBUG, ISOFORM N"/>
    <property type="match status" value="1"/>
</dbReference>
<feature type="repeat" description="Filamin" evidence="7">
    <location>
        <begin position="1984"/>
        <end position="2085"/>
    </location>
</feature>
<dbReference type="InterPro" id="IPR018499">
    <property type="entry name" value="Tetraspanin/Peripherin"/>
</dbReference>
<evidence type="ECO:0000256" key="3">
    <source>
        <dbReference type="ARBA" id="ARBA00022692"/>
    </source>
</evidence>
<feature type="region of interest" description="Disordered" evidence="8">
    <location>
        <begin position="643"/>
        <end position="666"/>
    </location>
</feature>